<dbReference type="RefSeq" id="WP_205158696.1">
    <property type="nucleotide sequence ID" value="NZ_JAFEUM010000004.1"/>
</dbReference>
<keyword evidence="5 12" id="KW-0812">Transmembrane</keyword>
<evidence type="ECO:0000256" key="13">
    <source>
        <dbReference type="PROSITE-ProRule" id="PRU10143"/>
    </source>
</evidence>
<dbReference type="EMBL" id="JAFEUM010000004">
    <property type="protein sequence ID" value="MBM7037139.1"/>
    <property type="molecule type" value="Genomic_DNA"/>
</dbReference>
<evidence type="ECO:0000256" key="2">
    <source>
        <dbReference type="ARBA" id="ARBA00008143"/>
    </source>
</evidence>
<proteinExistence type="inferred from homology"/>
<feature type="short sequence motif" description="TonB box" evidence="13">
    <location>
        <begin position="34"/>
        <end position="40"/>
    </location>
</feature>
<keyword evidence="6 15" id="KW-0732">Signal</keyword>
<keyword evidence="10 18" id="KW-0675">Receptor</keyword>
<evidence type="ECO:0000256" key="7">
    <source>
        <dbReference type="ARBA" id="ARBA00023065"/>
    </source>
</evidence>
<comment type="caution">
    <text evidence="18">The sequence shown here is derived from an EMBL/GenBank/DDBJ whole genome shotgun (WGS) entry which is preliminary data.</text>
</comment>
<keyword evidence="8 13" id="KW-0798">TonB box</keyword>
<dbReference type="InterPro" id="IPR000531">
    <property type="entry name" value="Beta-barrel_TonB"/>
</dbReference>
<name>A0ABS2HM49_9VIBR</name>
<keyword evidence="3 12" id="KW-0813">Transport</keyword>
<evidence type="ECO:0000256" key="12">
    <source>
        <dbReference type="PROSITE-ProRule" id="PRU01360"/>
    </source>
</evidence>
<evidence type="ECO:0000256" key="8">
    <source>
        <dbReference type="ARBA" id="ARBA00023077"/>
    </source>
</evidence>
<dbReference type="NCBIfam" id="TIGR01786">
    <property type="entry name" value="TonB-hemlactrns"/>
    <property type="match status" value="1"/>
</dbReference>
<feature type="chain" id="PRO_5047329133" evidence="15">
    <location>
        <begin position="27"/>
        <end position="710"/>
    </location>
</feature>
<dbReference type="Proteomes" id="UP000809621">
    <property type="component" value="Unassembled WGS sequence"/>
</dbReference>
<keyword evidence="11 12" id="KW-0998">Cell outer membrane</keyword>
<dbReference type="InterPro" id="IPR010949">
    <property type="entry name" value="TonB_Hb/transfer/lactofer_rcpt"/>
</dbReference>
<dbReference type="InterPro" id="IPR010916">
    <property type="entry name" value="TonB_box_CS"/>
</dbReference>
<evidence type="ECO:0000256" key="11">
    <source>
        <dbReference type="ARBA" id="ARBA00023237"/>
    </source>
</evidence>
<feature type="signal peptide" evidence="15">
    <location>
        <begin position="1"/>
        <end position="26"/>
    </location>
</feature>
<dbReference type="PANTHER" id="PTHR30069">
    <property type="entry name" value="TONB-DEPENDENT OUTER MEMBRANE RECEPTOR"/>
    <property type="match status" value="1"/>
</dbReference>
<evidence type="ECO:0000256" key="1">
    <source>
        <dbReference type="ARBA" id="ARBA00004571"/>
    </source>
</evidence>
<sequence>MNNKTPLAVAILSALSTTAISTSLSAEEVFTMESVTVSATRSQKELEDTAASVAVISDDDIEQDMTRSVENLFDYTPGVTVEGEARQGVQSINVRGMEGNRIKILVDGVSQPNQFSNGSYSFINSGRVNVDTDLLKSVEVVKGSASSLQGSDAIGGVVAFTTKDPEDFLQGRDIGGHVKLNYSSADNSFGESVALANRFGDLETLVAYSRRDGEQIDNFGEPDPQDYDTNDLLVKLQYQLSDAHRLEFSGSYVNNNTSSEFSDPSYTDYTGDDRTTQTSLGLKHIWNLDQSFADSIEWQVNWLSKEENGITNRTSLGGSFFLPPAGNVQTKDYIYGDEGWSGDIQLDKSLYWGNSEHYIVYGASFSNKDIHNTNNEYNSISEDQVIYYMPSASETRYGFFVQDEITAGNWVVTPGLRFDSFQTSPGDTSENPSGNPDSDYQDFDDSAVTGRLGTVYSVNNENKVFAQISQGFRAPDFQELYYSFGNPMHGYISAPNPDLKAEESISYELGWRHNVAYSSSEIAVFYSEYDNFIDYQLVDGSFATMDAVYQSINIDEATIKGIEFSNQLLWNFMPIEGFSSRIAAAYSDGEDGEKNPLNSVNPWNAVFGVNYDAPQGTWGTSLKLVYTAAKDASDIYTEEGSDEILPIDSSTVLDLTAYYVPVNNLTLRAGVFNLTDQEYYKWNDVRGLTERDQDLTAARRNFALTAKYDF</sequence>
<dbReference type="InterPro" id="IPR036942">
    <property type="entry name" value="Beta-barrel_TonB_sf"/>
</dbReference>
<accession>A0ABS2HM49</accession>
<comment type="subcellular location">
    <subcellularLocation>
        <location evidence="1 12">Cell outer membrane</location>
        <topology evidence="1 12">Multi-pass membrane protein</topology>
    </subcellularLocation>
</comment>
<keyword evidence="4 12" id="KW-1134">Transmembrane beta strand</keyword>
<feature type="compositionally biased region" description="Polar residues" evidence="14">
    <location>
        <begin position="421"/>
        <end position="438"/>
    </location>
</feature>
<dbReference type="SUPFAM" id="SSF56935">
    <property type="entry name" value="Porins"/>
    <property type="match status" value="1"/>
</dbReference>
<dbReference type="Pfam" id="PF07715">
    <property type="entry name" value="Plug"/>
    <property type="match status" value="1"/>
</dbReference>
<gene>
    <name evidence="18" type="ORF">JQC93_12060</name>
</gene>
<dbReference type="Gene3D" id="2.40.170.20">
    <property type="entry name" value="TonB-dependent receptor, beta-barrel domain"/>
    <property type="match status" value="1"/>
</dbReference>
<evidence type="ECO:0000256" key="14">
    <source>
        <dbReference type="SAM" id="MobiDB-lite"/>
    </source>
</evidence>
<evidence type="ECO:0000259" key="17">
    <source>
        <dbReference type="Pfam" id="PF07715"/>
    </source>
</evidence>
<keyword evidence="7" id="KW-0406">Ion transport</keyword>
<evidence type="ECO:0000313" key="19">
    <source>
        <dbReference type="Proteomes" id="UP000809621"/>
    </source>
</evidence>
<organism evidence="18 19">
    <name type="scientific">Vibrio ulleungensis</name>
    <dbReference type="NCBI Taxonomy" id="2807619"/>
    <lineage>
        <taxon>Bacteria</taxon>
        <taxon>Pseudomonadati</taxon>
        <taxon>Pseudomonadota</taxon>
        <taxon>Gammaproteobacteria</taxon>
        <taxon>Vibrionales</taxon>
        <taxon>Vibrionaceae</taxon>
        <taxon>Vibrio</taxon>
    </lineage>
</organism>
<reference evidence="18 19" key="1">
    <citation type="submission" date="2021-02" db="EMBL/GenBank/DDBJ databases">
        <authorList>
            <person name="Park J.-S."/>
        </authorList>
    </citation>
    <scope>NUCLEOTIDE SEQUENCE [LARGE SCALE GENOMIC DNA]</scope>
    <source>
        <strain evidence="18 19">188UL20-2</strain>
    </source>
</reference>
<dbReference type="Pfam" id="PF00593">
    <property type="entry name" value="TonB_dep_Rec_b-barrel"/>
    <property type="match status" value="1"/>
</dbReference>
<evidence type="ECO:0000256" key="10">
    <source>
        <dbReference type="ARBA" id="ARBA00023170"/>
    </source>
</evidence>
<feature type="domain" description="TonB-dependent receptor plug" evidence="17">
    <location>
        <begin position="46"/>
        <end position="157"/>
    </location>
</feature>
<evidence type="ECO:0000259" key="16">
    <source>
        <dbReference type="Pfam" id="PF00593"/>
    </source>
</evidence>
<dbReference type="InterPro" id="IPR037066">
    <property type="entry name" value="Plug_dom_sf"/>
</dbReference>
<evidence type="ECO:0000256" key="6">
    <source>
        <dbReference type="ARBA" id="ARBA00022729"/>
    </source>
</evidence>
<dbReference type="PROSITE" id="PS00430">
    <property type="entry name" value="TONB_DEPENDENT_REC_1"/>
    <property type="match status" value="1"/>
</dbReference>
<evidence type="ECO:0000256" key="4">
    <source>
        <dbReference type="ARBA" id="ARBA00022452"/>
    </source>
</evidence>
<dbReference type="InterPro" id="IPR011276">
    <property type="entry name" value="TonB_haem/Hb_rcpt"/>
</dbReference>
<evidence type="ECO:0000256" key="15">
    <source>
        <dbReference type="SAM" id="SignalP"/>
    </source>
</evidence>
<dbReference type="InterPro" id="IPR039426">
    <property type="entry name" value="TonB-dep_rcpt-like"/>
</dbReference>
<protein>
    <submittedName>
        <fullName evidence="18">TonB-dependent hemoglobin/transferrin/lactoferrin family receptor</fullName>
    </submittedName>
</protein>
<evidence type="ECO:0000256" key="3">
    <source>
        <dbReference type="ARBA" id="ARBA00022448"/>
    </source>
</evidence>
<evidence type="ECO:0000313" key="18">
    <source>
        <dbReference type="EMBL" id="MBM7037139.1"/>
    </source>
</evidence>
<dbReference type="PANTHER" id="PTHR30069:SF29">
    <property type="entry name" value="HEMOGLOBIN AND HEMOGLOBIN-HAPTOGLOBIN-BINDING PROTEIN 1-RELATED"/>
    <property type="match status" value="1"/>
</dbReference>
<dbReference type="PROSITE" id="PS52016">
    <property type="entry name" value="TONB_DEPENDENT_REC_3"/>
    <property type="match status" value="1"/>
</dbReference>
<dbReference type="Gene3D" id="2.170.130.10">
    <property type="entry name" value="TonB-dependent receptor, plug domain"/>
    <property type="match status" value="1"/>
</dbReference>
<evidence type="ECO:0000256" key="9">
    <source>
        <dbReference type="ARBA" id="ARBA00023136"/>
    </source>
</evidence>
<evidence type="ECO:0000256" key="5">
    <source>
        <dbReference type="ARBA" id="ARBA00022692"/>
    </source>
</evidence>
<dbReference type="CDD" id="cd01347">
    <property type="entry name" value="ligand_gated_channel"/>
    <property type="match status" value="1"/>
</dbReference>
<comment type="similarity">
    <text evidence="2">Belongs to the TonB-dependent receptor family. Hemoglobin/haptoglobin binding protein subfamily.</text>
</comment>
<keyword evidence="19" id="KW-1185">Reference proteome</keyword>
<keyword evidence="9 12" id="KW-0472">Membrane</keyword>
<feature type="region of interest" description="Disordered" evidence="14">
    <location>
        <begin position="421"/>
        <end position="442"/>
    </location>
</feature>
<dbReference type="InterPro" id="IPR012910">
    <property type="entry name" value="Plug_dom"/>
</dbReference>
<feature type="domain" description="TonB-dependent receptor-like beta-barrel" evidence="16">
    <location>
        <begin position="238"/>
        <end position="674"/>
    </location>
</feature>
<dbReference type="NCBIfam" id="TIGR01785">
    <property type="entry name" value="TonB-hemin"/>
    <property type="match status" value="1"/>
</dbReference>